<keyword evidence="3" id="KW-1185">Reference proteome</keyword>
<dbReference type="GO" id="GO:0016491">
    <property type="term" value="F:oxidoreductase activity"/>
    <property type="evidence" value="ECO:0007669"/>
    <property type="project" value="InterPro"/>
</dbReference>
<dbReference type="Pfam" id="PF00578">
    <property type="entry name" value="AhpC-TSA"/>
    <property type="match status" value="1"/>
</dbReference>
<dbReference type="PROSITE" id="PS51257">
    <property type="entry name" value="PROKAR_LIPOPROTEIN"/>
    <property type="match status" value="1"/>
</dbReference>
<gene>
    <name evidence="2" type="ORF">EDE15_1317</name>
</gene>
<evidence type="ECO:0000259" key="1">
    <source>
        <dbReference type="PROSITE" id="PS51352"/>
    </source>
</evidence>
<dbReference type="EMBL" id="RSDW01000001">
    <property type="protein sequence ID" value="RSL15812.1"/>
    <property type="molecule type" value="Genomic_DNA"/>
</dbReference>
<dbReference type="PANTHER" id="PTHR42852">
    <property type="entry name" value="THIOL:DISULFIDE INTERCHANGE PROTEIN DSBE"/>
    <property type="match status" value="1"/>
</dbReference>
<name>A0A428MG34_9BACT</name>
<dbReference type="AlphaFoldDB" id="A0A428MG34"/>
<evidence type="ECO:0000313" key="2">
    <source>
        <dbReference type="EMBL" id="RSL15812.1"/>
    </source>
</evidence>
<proteinExistence type="predicted"/>
<keyword evidence="2" id="KW-0413">Isomerase</keyword>
<reference evidence="2 3" key="1">
    <citation type="submission" date="2018-12" db="EMBL/GenBank/DDBJ databases">
        <title>Sequencing of bacterial isolates from soil warming experiment in Harvard Forest, Massachusetts, USA.</title>
        <authorList>
            <person name="Deangelis K."/>
        </authorList>
    </citation>
    <scope>NUCLEOTIDE SEQUENCE [LARGE SCALE GENOMIC DNA]</scope>
    <source>
        <strain evidence="2 3">EB153</strain>
    </source>
</reference>
<dbReference type="InterPro" id="IPR000866">
    <property type="entry name" value="AhpC/TSA"/>
</dbReference>
<feature type="domain" description="Thioredoxin" evidence="1">
    <location>
        <begin position="44"/>
        <end position="185"/>
    </location>
</feature>
<sequence length="186" mass="21268">MKKLLKQAAIGLFAMLLLAACTGLLFFKLVQRKITAHMRPPHLQTTPEAASDLMYRTLDGEVQHLSSTKGQVVFLDLWGTWCVQCVTEMPTVQKLYDHYRNDPQVKFLIISRMDSPSSVRSYAHRNRLDLPFYVTHDDDIPQSMHLNQFPSTFLYAKDGTLVSKHIGAADWSDRSVIAFIDQLKQQ</sequence>
<dbReference type="InterPro" id="IPR036249">
    <property type="entry name" value="Thioredoxin-like_sf"/>
</dbReference>
<dbReference type="Gene3D" id="3.40.30.10">
    <property type="entry name" value="Glutaredoxin"/>
    <property type="match status" value="1"/>
</dbReference>
<dbReference type="GO" id="GO:0016853">
    <property type="term" value="F:isomerase activity"/>
    <property type="evidence" value="ECO:0007669"/>
    <property type="project" value="UniProtKB-KW"/>
</dbReference>
<accession>A0A428MG34</accession>
<dbReference type="RefSeq" id="WP_125484509.1">
    <property type="nucleotide sequence ID" value="NZ_RSDW01000001.1"/>
</dbReference>
<dbReference type="SUPFAM" id="SSF52833">
    <property type="entry name" value="Thioredoxin-like"/>
    <property type="match status" value="1"/>
</dbReference>
<dbReference type="PROSITE" id="PS51352">
    <property type="entry name" value="THIOREDOXIN_2"/>
    <property type="match status" value="1"/>
</dbReference>
<dbReference type="InterPro" id="IPR050553">
    <property type="entry name" value="Thioredoxin_ResA/DsbE_sf"/>
</dbReference>
<comment type="caution">
    <text evidence="2">The sequence shown here is derived from an EMBL/GenBank/DDBJ whole genome shotgun (WGS) entry which is preliminary data.</text>
</comment>
<evidence type="ECO:0000313" key="3">
    <source>
        <dbReference type="Proteomes" id="UP000269669"/>
    </source>
</evidence>
<dbReference type="GO" id="GO:0016209">
    <property type="term" value="F:antioxidant activity"/>
    <property type="evidence" value="ECO:0007669"/>
    <property type="project" value="InterPro"/>
</dbReference>
<dbReference type="PANTHER" id="PTHR42852:SF17">
    <property type="entry name" value="THIOREDOXIN-LIKE PROTEIN HI_1115"/>
    <property type="match status" value="1"/>
</dbReference>
<dbReference type="Proteomes" id="UP000269669">
    <property type="component" value="Unassembled WGS sequence"/>
</dbReference>
<dbReference type="CDD" id="cd02966">
    <property type="entry name" value="TlpA_like_family"/>
    <property type="match status" value="1"/>
</dbReference>
<organism evidence="2 3">
    <name type="scientific">Edaphobacter aggregans</name>
    <dbReference type="NCBI Taxonomy" id="570835"/>
    <lineage>
        <taxon>Bacteria</taxon>
        <taxon>Pseudomonadati</taxon>
        <taxon>Acidobacteriota</taxon>
        <taxon>Terriglobia</taxon>
        <taxon>Terriglobales</taxon>
        <taxon>Acidobacteriaceae</taxon>
        <taxon>Edaphobacter</taxon>
    </lineage>
</organism>
<dbReference type="InterPro" id="IPR013766">
    <property type="entry name" value="Thioredoxin_domain"/>
</dbReference>
<protein>
    <submittedName>
        <fullName evidence="2">Thiol-disulfide isomerase/thioredoxin</fullName>
    </submittedName>
</protein>
<dbReference type="OrthoDB" id="25753at2"/>